<accession>A0ABD1ERW2</accession>
<name>A0ABD1ERW2_HYPHA</name>
<reference evidence="8 9" key="1">
    <citation type="submission" date="2024-05" db="EMBL/GenBank/DDBJ databases">
        <title>Genetic variation in Jamaican populations of the coffee berry borer (Hypothenemus hampei).</title>
        <authorList>
            <person name="Errbii M."/>
            <person name="Myrie A."/>
        </authorList>
    </citation>
    <scope>NUCLEOTIDE SEQUENCE [LARGE SCALE GENOMIC DNA]</scope>
    <source>
        <strain evidence="8">JA-Hopewell-2020-01-JO</strain>
        <tissue evidence="8">Whole body</tissue>
    </source>
</reference>
<feature type="region of interest" description="Disordered" evidence="6">
    <location>
        <begin position="227"/>
        <end position="386"/>
    </location>
</feature>
<feature type="compositionally biased region" description="Basic and acidic residues" evidence="6">
    <location>
        <begin position="348"/>
        <end position="372"/>
    </location>
</feature>
<dbReference type="SUPFAM" id="SSF47095">
    <property type="entry name" value="HMG-box"/>
    <property type="match status" value="1"/>
</dbReference>
<proteinExistence type="predicted"/>
<keyword evidence="9" id="KW-1185">Reference proteome</keyword>
<feature type="region of interest" description="Disordered" evidence="6">
    <location>
        <begin position="399"/>
        <end position="420"/>
    </location>
</feature>
<evidence type="ECO:0000259" key="7">
    <source>
        <dbReference type="PROSITE" id="PS50118"/>
    </source>
</evidence>
<keyword evidence="2 5" id="KW-0238">DNA-binding</keyword>
<dbReference type="Gene3D" id="1.10.30.10">
    <property type="entry name" value="High mobility group box domain"/>
    <property type="match status" value="1"/>
</dbReference>
<dbReference type="InterPro" id="IPR050140">
    <property type="entry name" value="SRY-related_HMG-box_TF-like"/>
</dbReference>
<dbReference type="GO" id="GO:0003677">
    <property type="term" value="F:DNA binding"/>
    <property type="evidence" value="ECO:0007669"/>
    <property type="project" value="UniProtKB-UniRule"/>
</dbReference>
<dbReference type="InterPro" id="IPR036910">
    <property type="entry name" value="HMG_box_dom_sf"/>
</dbReference>
<evidence type="ECO:0000256" key="5">
    <source>
        <dbReference type="PROSITE-ProRule" id="PRU00267"/>
    </source>
</evidence>
<feature type="compositionally biased region" description="Basic residues" evidence="6">
    <location>
        <begin position="232"/>
        <end position="244"/>
    </location>
</feature>
<evidence type="ECO:0000256" key="6">
    <source>
        <dbReference type="SAM" id="MobiDB-lite"/>
    </source>
</evidence>
<dbReference type="FunFam" id="1.10.30.10:FF:000008">
    <property type="entry name" value="transcription factor SOX-7"/>
    <property type="match status" value="1"/>
</dbReference>
<feature type="compositionally biased region" description="Pro residues" evidence="6">
    <location>
        <begin position="250"/>
        <end position="262"/>
    </location>
</feature>
<keyword evidence="3" id="KW-0804">Transcription</keyword>
<dbReference type="Pfam" id="PF00505">
    <property type="entry name" value="HMG_box"/>
    <property type="match status" value="1"/>
</dbReference>
<evidence type="ECO:0000256" key="1">
    <source>
        <dbReference type="ARBA" id="ARBA00023015"/>
    </source>
</evidence>
<gene>
    <name evidence="8" type="ORF">ABEB36_006833</name>
</gene>
<dbReference type="CDD" id="cd22032">
    <property type="entry name" value="HMG-box_SoxF"/>
    <property type="match status" value="1"/>
</dbReference>
<evidence type="ECO:0000256" key="4">
    <source>
        <dbReference type="ARBA" id="ARBA00023242"/>
    </source>
</evidence>
<feature type="compositionally biased region" description="Basic residues" evidence="6">
    <location>
        <begin position="402"/>
        <end position="411"/>
    </location>
</feature>
<dbReference type="InterPro" id="IPR009071">
    <property type="entry name" value="HMG_box_dom"/>
</dbReference>
<dbReference type="EMBL" id="JBDJPC010000005">
    <property type="protein sequence ID" value="KAL1501528.1"/>
    <property type="molecule type" value="Genomic_DNA"/>
</dbReference>
<dbReference type="GO" id="GO:0005634">
    <property type="term" value="C:nucleus"/>
    <property type="evidence" value="ECO:0007669"/>
    <property type="project" value="UniProtKB-UniRule"/>
</dbReference>
<dbReference type="SMART" id="SM00398">
    <property type="entry name" value="HMG"/>
    <property type="match status" value="1"/>
</dbReference>
<protein>
    <recommendedName>
        <fullName evidence="7">HMG box domain-containing protein</fullName>
    </recommendedName>
</protein>
<dbReference type="PROSITE" id="PS50118">
    <property type="entry name" value="HMG_BOX_2"/>
    <property type="match status" value="1"/>
</dbReference>
<feature type="region of interest" description="Disordered" evidence="6">
    <location>
        <begin position="24"/>
        <end position="68"/>
    </location>
</feature>
<evidence type="ECO:0000256" key="3">
    <source>
        <dbReference type="ARBA" id="ARBA00023163"/>
    </source>
</evidence>
<sequence length="713" mass="78303">MMMASDDDCAPQYSSYPTLIDEHACTPSPSAQSNPYNSCLSPSNSPSPLLQSYHLNRGGYPSQDYSGDHQDMIPATQVLPPQALAKVGVGGDGSMWTSTPGGLDLYGDYRSYDNRFSDFARQTYGSPVSEPMPVYGTRAGFAHKLTAGPGGGGTQSQKASKEARIRRPMNAFMVWAKVERKKLADENPDLHNADLSKMLGKKWRSLTPQDRRPFVEEAERLRVIHMTEHPNYKYRPRRRKHNKQRATPGGGPPPRAGGPLPSPSLNMSPRYQGYVPNAGLSPTVTGYPSPLDFPSPGTATGEYNQEKRYSPDSYKFNSYSYSPNFNPNYAQKSPYSIHHTPDTSPTHSPDDPKSPHQDTLKDSNNPQEKDPHQLPTPELSPLTEQDRVSNIQHTSNVVVTSQHHHPHHQHHQTSPNQTTTKVHTYRQIMNPNYTDTQPITSVPMSNGMYVMCTNKSGVEQGHVVTGTFYPPVATSQDQQLLGVSQHAVMNTNSVIANSAAGGGTSIHYYAPGMGYYSSHAQREYTHAYDQPENKESSFIGFPQSMKTMDPYKASSMESPSTGGPYQNFQNQSIVQTYLTEERSDVDSEVDGQEFDKYLKFDNGATVPTSAPSDNSENHAKYNHLVSATGGGGANIDSNHNYHHRGVAGDDNLALMNNSGGYNNYQSNHTSVILQTASSMVEGGGQAAYDVVAAKNEDEFSEILAGVRKTCFST</sequence>
<comment type="caution">
    <text evidence="8">The sequence shown here is derived from an EMBL/GenBank/DDBJ whole genome shotgun (WGS) entry which is preliminary data.</text>
</comment>
<dbReference type="AlphaFoldDB" id="A0ABD1ERW2"/>
<dbReference type="Proteomes" id="UP001566132">
    <property type="component" value="Unassembled WGS sequence"/>
</dbReference>
<dbReference type="PANTHER" id="PTHR10270:SF317">
    <property type="entry name" value="TRANSCRIPTION FACTOR SOX-15-RELATED"/>
    <property type="match status" value="1"/>
</dbReference>
<evidence type="ECO:0000313" key="9">
    <source>
        <dbReference type="Proteomes" id="UP001566132"/>
    </source>
</evidence>
<evidence type="ECO:0000256" key="2">
    <source>
        <dbReference type="ARBA" id="ARBA00023125"/>
    </source>
</evidence>
<keyword evidence="1" id="KW-0805">Transcription regulation</keyword>
<organism evidence="8 9">
    <name type="scientific">Hypothenemus hampei</name>
    <name type="common">Coffee berry borer</name>
    <dbReference type="NCBI Taxonomy" id="57062"/>
    <lineage>
        <taxon>Eukaryota</taxon>
        <taxon>Metazoa</taxon>
        <taxon>Ecdysozoa</taxon>
        <taxon>Arthropoda</taxon>
        <taxon>Hexapoda</taxon>
        <taxon>Insecta</taxon>
        <taxon>Pterygota</taxon>
        <taxon>Neoptera</taxon>
        <taxon>Endopterygota</taxon>
        <taxon>Coleoptera</taxon>
        <taxon>Polyphaga</taxon>
        <taxon>Cucujiformia</taxon>
        <taxon>Curculionidae</taxon>
        <taxon>Scolytinae</taxon>
        <taxon>Hypothenemus</taxon>
    </lineage>
</organism>
<keyword evidence="4 5" id="KW-0539">Nucleus</keyword>
<feature type="compositionally biased region" description="Low complexity" evidence="6">
    <location>
        <begin position="313"/>
        <end position="329"/>
    </location>
</feature>
<feature type="DNA-binding region" description="HMG box" evidence="5">
    <location>
        <begin position="165"/>
        <end position="233"/>
    </location>
</feature>
<feature type="compositionally biased region" description="Low complexity" evidence="6">
    <location>
        <begin position="33"/>
        <end position="52"/>
    </location>
</feature>
<dbReference type="PANTHER" id="PTHR10270">
    <property type="entry name" value="SOX TRANSCRIPTION FACTOR"/>
    <property type="match status" value="1"/>
</dbReference>
<feature type="domain" description="HMG box" evidence="7">
    <location>
        <begin position="165"/>
        <end position="233"/>
    </location>
</feature>
<evidence type="ECO:0000313" key="8">
    <source>
        <dbReference type="EMBL" id="KAL1501528.1"/>
    </source>
</evidence>